<dbReference type="PANTHER" id="PTHR30160">
    <property type="entry name" value="TETRAACYLDISACCHARIDE 4'-KINASE-RELATED"/>
    <property type="match status" value="1"/>
</dbReference>
<gene>
    <name evidence="3" type="ORF">ACFY05_07350</name>
</gene>
<evidence type="ECO:0000313" key="3">
    <source>
        <dbReference type="EMBL" id="MFF4772659.1"/>
    </source>
</evidence>
<keyword evidence="1" id="KW-0328">Glycosyltransferase</keyword>
<comment type="caution">
    <text evidence="3">The sequence shown here is derived from an EMBL/GenBank/DDBJ whole genome shotgun (WGS) entry which is preliminary data.</text>
</comment>
<proteinExistence type="predicted"/>
<protein>
    <submittedName>
        <fullName evidence="3">Glycosyltransferase family 9 protein</fullName>
    </submittedName>
</protein>
<evidence type="ECO:0000313" key="4">
    <source>
        <dbReference type="Proteomes" id="UP001602119"/>
    </source>
</evidence>
<sequence length="368" mass="39086">MEPPLGAAGSPLADPRLAEVAIVRLRVGLGDLLCTVPALRSLRRARPDVRVTLVTWAEMEPLVRRMSRYVDALLPFPGYPGIPERPVDGPGLAAFLGTAPRFDLAVQAYGDSGAAREVTERLVRRACGFGPEGGVPGEIGTGEVGPGDGGGWWLPYPRSAHEIWRHLLLVRHLGVPLPPDPARPEFPELPADRRGLARLARWHGLRPGRYAVVHPGATSASRRWPAERFAAVADGLVARGLRVLIGGVAAESALAAEVRAAMRGPATDLTGRTDLGTYAALLRRAALLVCADTGVAHLAAVTGTPSVTVFLSGDPRRWSYGGGRHLVARSGVGCSPCPHLTCPIDFRCATRLPVSAVLERVDALPRLL</sequence>
<dbReference type="EMBL" id="JBIAXI010000004">
    <property type="protein sequence ID" value="MFF4772659.1"/>
    <property type="molecule type" value="Genomic_DNA"/>
</dbReference>
<evidence type="ECO:0000256" key="1">
    <source>
        <dbReference type="ARBA" id="ARBA00022676"/>
    </source>
</evidence>
<dbReference type="CDD" id="cd03789">
    <property type="entry name" value="GT9_LPS_heptosyltransferase"/>
    <property type="match status" value="1"/>
</dbReference>
<reference evidence="3 4" key="1">
    <citation type="submission" date="2024-10" db="EMBL/GenBank/DDBJ databases">
        <title>The Natural Products Discovery Center: Release of the First 8490 Sequenced Strains for Exploring Actinobacteria Biosynthetic Diversity.</title>
        <authorList>
            <person name="Kalkreuter E."/>
            <person name="Kautsar S.A."/>
            <person name="Yang D."/>
            <person name="Bader C.D."/>
            <person name="Teijaro C.N."/>
            <person name="Fluegel L."/>
            <person name="Davis C.M."/>
            <person name="Simpson J.R."/>
            <person name="Lauterbach L."/>
            <person name="Steele A.D."/>
            <person name="Gui C."/>
            <person name="Meng S."/>
            <person name="Li G."/>
            <person name="Viehrig K."/>
            <person name="Ye F."/>
            <person name="Su P."/>
            <person name="Kiefer A.F."/>
            <person name="Nichols A."/>
            <person name="Cepeda A.J."/>
            <person name="Yan W."/>
            <person name="Fan B."/>
            <person name="Jiang Y."/>
            <person name="Adhikari A."/>
            <person name="Zheng C.-J."/>
            <person name="Schuster L."/>
            <person name="Cowan T.M."/>
            <person name="Smanski M.J."/>
            <person name="Chevrette M.G."/>
            <person name="De Carvalho L.P.S."/>
            <person name="Shen B."/>
        </authorList>
    </citation>
    <scope>NUCLEOTIDE SEQUENCE [LARGE SCALE GENOMIC DNA]</scope>
    <source>
        <strain evidence="3 4">NPDC001281</strain>
    </source>
</reference>
<dbReference type="SUPFAM" id="SSF53756">
    <property type="entry name" value="UDP-Glycosyltransferase/glycogen phosphorylase"/>
    <property type="match status" value="1"/>
</dbReference>
<evidence type="ECO:0000256" key="2">
    <source>
        <dbReference type="ARBA" id="ARBA00022679"/>
    </source>
</evidence>
<name>A0ABW6V436_MICFU</name>
<dbReference type="Proteomes" id="UP001602119">
    <property type="component" value="Unassembled WGS sequence"/>
</dbReference>
<keyword evidence="4" id="KW-1185">Reference proteome</keyword>
<dbReference type="Pfam" id="PF01075">
    <property type="entry name" value="Glyco_transf_9"/>
    <property type="match status" value="1"/>
</dbReference>
<organism evidence="3 4">
    <name type="scientific">Microtetraspora fusca</name>
    <dbReference type="NCBI Taxonomy" id="1997"/>
    <lineage>
        <taxon>Bacteria</taxon>
        <taxon>Bacillati</taxon>
        <taxon>Actinomycetota</taxon>
        <taxon>Actinomycetes</taxon>
        <taxon>Streptosporangiales</taxon>
        <taxon>Streptosporangiaceae</taxon>
        <taxon>Microtetraspora</taxon>
    </lineage>
</organism>
<dbReference type="RefSeq" id="WP_387341096.1">
    <property type="nucleotide sequence ID" value="NZ_JBIAXI010000004.1"/>
</dbReference>
<dbReference type="PANTHER" id="PTHR30160:SF7">
    <property type="entry name" value="ADP-HEPTOSE--LPS HEPTOSYLTRANSFERASE 2"/>
    <property type="match status" value="1"/>
</dbReference>
<dbReference type="InterPro" id="IPR002201">
    <property type="entry name" value="Glyco_trans_9"/>
</dbReference>
<dbReference type="Gene3D" id="3.40.50.2000">
    <property type="entry name" value="Glycogen Phosphorylase B"/>
    <property type="match status" value="2"/>
</dbReference>
<accession>A0ABW6V436</accession>
<dbReference type="InterPro" id="IPR051199">
    <property type="entry name" value="LPS_LOS_Heptosyltrfase"/>
</dbReference>
<keyword evidence="2" id="KW-0808">Transferase</keyword>